<reference evidence="2" key="1">
    <citation type="submission" date="2020-05" db="EMBL/GenBank/DDBJ databases">
        <authorList>
            <person name="Chiriac C."/>
            <person name="Salcher M."/>
            <person name="Ghai R."/>
            <person name="Kavagutti S V."/>
        </authorList>
    </citation>
    <scope>NUCLEOTIDE SEQUENCE</scope>
</reference>
<dbReference type="EMBL" id="CAEZZP010000143">
    <property type="protein sequence ID" value="CAB4784597.1"/>
    <property type="molecule type" value="Genomic_DNA"/>
</dbReference>
<evidence type="ECO:0000313" key="2">
    <source>
        <dbReference type="EMBL" id="CAB4784597.1"/>
    </source>
</evidence>
<organism evidence="2">
    <name type="scientific">freshwater metagenome</name>
    <dbReference type="NCBI Taxonomy" id="449393"/>
    <lineage>
        <taxon>unclassified sequences</taxon>
        <taxon>metagenomes</taxon>
        <taxon>ecological metagenomes</taxon>
    </lineage>
</organism>
<protein>
    <submittedName>
        <fullName evidence="2">Unannotated protein</fullName>
    </submittedName>
</protein>
<dbReference type="EMBL" id="CAFAAL010000150">
    <property type="protein sequence ID" value="CAB4813797.1"/>
    <property type="molecule type" value="Genomic_DNA"/>
</dbReference>
<proteinExistence type="predicted"/>
<evidence type="ECO:0000313" key="1">
    <source>
        <dbReference type="EMBL" id="CAB4730791.1"/>
    </source>
</evidence>
<sequence length="226" mass="25434">MAQPIPNPNPILPDDPEYLPIHTRNYEVRAFKVNDNEILLWGAVRDDKPAGMYVLEDSETLTIHHMVVQLRVSYPMMEILDASAELKEFPHKECPGIGIKYKGLIGLSIARGFTHKVRELFGGPRGCTHTTALLQAMGPVAIQCGWSMRVVKMTEAFETGAERPEMTPEQREMGFKSNLNTCHIWDEEGEQVRKIRAGLDIGAPLSVTRRLEKLGRDTGEWGRVRG</sequence>
<dbReference type="EMBL" id="CAEZYH010000106">
    <property type="protein sequence ID" value="CAB4730791.1"/>
    <property type="molecule type" value="Genomic_DNA"/>
</dbReference>
<accession>A0A6J6WQZ1</accession>
<evidence type="ECO:0000313" key="3">
    <source>
        <dbReference type="EMBL" id="CAB4813797.1"/>
    </source>
</evidence>
<gene>
    <name evidence="1" type="ORF">UFOPK2658_01673</name>
    <name evidence="2" type="ORF">UFOPK2880_01661</name>
    <name evidence="3" type="ORF">UFOPK3004_01409</name>
</gene>
<dbReference type="InterPro" id="IPR021312">
    <property type="entry name" value="DUF2889"/>
</dbReference>
<dbReference type="AlphaFoldDB" id="A0A6J6WQZ1"/>
<name>A0A6J6WQZ1_9ZZZZ</name>
<dbReference type="Pfam" id="PF11136">
    <property type="entry name" value="DUF2889"/>
    <property type="match status" value="1"/>
</dbReference>